<dbReference type="InterPro" id="IPR016185">
    <property type="entry name" value="PreATP-grasp_dom_sf"/>
</dbReference>
<dbReference type="EC" id="6.3.4.13" evidence="4 14"/>
<dbReference type="RefSeq" id="WP_066669883.1">
    <property type="nucleotide sequence ID" value="NZ_LYVF01000179.1"/>
</dbReference>
<evidence type="ECO:0000256" key="10">
    <source>
        <dbReference type="ARBA" id="ARBA00023211"/>
    </source>
</evidence>
<dbReference type="PANTHER" id="PTHR43472">
    <property type="entry name" value="PHOSPHORIBOSYLAMINE--GLYCINE LIGASE"/>
    <property type="match status" value="1"/>
</dbReference>
<dbReference type="HAMAP" id="MF_00138">
    <property type="entry name" value="GARS"/>
    <property type="match status" value="1"/>
</dbReference>
<keyword evidence="10" id="KW-0464">Manganese</keyword>
<keyword evidence="6" id="KW-0479">Metal-binding</keyword>
<dbReference type="NCBIfam" id="TIGR00877">
    <property type="entry name" value="purD"/>
    <property type="match status" value="1"/>
</dbReference>
<keyword evidence="5 14" id="KW-0436">Ligase</keyword>
<sequence length="422" mass="44252">MRILVVGGGGREHALVWKLRQSPRVKKLFCAPGNAGIAGLAECVDIAAENIPGLLDFARREHIDLTVIGPEGPLTMGIADSFSEAGRPVFGPSARAAAIEGSKVLAKEIMAEYGIPTARYRSFTDPAPAADYIRETGAPCVVKADGLAAGKGVIVCSTVDEALQAVDTIMNRRAFGAAGARVVVEECLTGQEVSVLAFTDGETVAPMLPAQDHKTVFDGDRGPNTGGMGAYAPAPVCTPEIFRFAREQILIPVVRAMAAAGRPYRGVLYAGLILTADGPKVLEFNARFGDPEAQPVLMLLESDLVDIMEAVLAGRLAGMKIRWRPGAAVCVVLSAAGYPGAYRKGDQISGLEHTPPGVAVFHAGTAFQAGRVVTAGGRVLGVTAVAADIPEAIKLAYTAVEGIHFEGMHYRRDIGRKALTRG</sequence>
<dbReference type="Pfam" id="PF02843">
    <property type="entry name" value="GARS_C"/>
    <property type="match status" value="1"/>
</dbReference>
<comment type="caution">
    <text evidence="17">The sequence shown here is derived from an EMBL/GenBank/DDBJ whole genome shotgun (WGS) entry which is preliminary data.</text>
</comment>
<dbReference type="InterPro" id="IPR020562">
    <property type="entry name" value="PRibGlycinamide_synth_N"/>
</dbReference>
<proteinExistence type="inferred from homology"/>
<dbReference type="InterPro" id="IPR020560">
    <property type="entry name" value="PRibGlycinamide_synth_C-dom"/>
</dbReference>
<dbReference type="STRING" id="1838280.A6M21_13630"/>
<evidence type="ECO:0000256" key="7">
    <source>
        <dbReference type="ARBA" id="ARBA00022741"/>
    </source>
</evidence>
<dbReference type="FunFam" id="3.90.600.10:FF:000001">
    <property type="entry name" value="Trifunctional purine biosynthetic protein adenosine-3"/>
    <property type="match status" value="1"/>
</dbReference>
<evidence type="ECO:0000256" key="15">
    <source>
        <dbReference type="PROSITE-ProRule" id="PRU00409"/>
    </source>
</evidence>
<evidence type="ECO:0000256" key="9">
    <source>
        <dbReference type="ARBA" id="ARBA00022840"/>
    </source>
</evidence>
<evidence type="ECO:0000256" key="4">
    <source>
        <dbReference type="ARBA" id="ARBA00013255"/>
    </source>
</evidence>
<comment type="catalytic activity">
    <reaction evidence="14">
        <text>5-phospho-beta-D-ribosylamine + glycine + ATP = N(1)-(5-phospho-beta-D-ribosyl)glycinamide + ADP + phosphate + H(+)</text>
        <dbReference type="Rhea" id="RHEA:17453"/>
        <dbReference type="ChEBI" id="CHEBI:15378"/>
        <dbReference type="ChEBI" id="CHEBI:30616"/>
        <dbReference type="ChEBI" id="CHEBI:43474"/>
        <dbReference type="ChEBI" id="CHEBI:57305"/>
        <dbReference type="ChEBI" id="CHEBI:58681"/>
        <dbReference type="ChEBI" id="CHEBI:143788"/>
        <dbReference type="ChEBI" id="CHEBI:456216"/>
        <dbReference type="EC" id="6.3.4.13"/>
    </reaction>
</comment>
<dbReference type="GO" id="GO:0006189">
    <property type="term" value="P:'de novo' IMP biosynthetic process"/>
    <property type="evidence" value="ECO:0007669"/>
    <property type="project" value="UniProtKB-UniRule"/>
</dbReference>
<dbReference type="Gene3D" id="3.30.1490.20">
    <property type="entry name" value="ATP-grasp fold, A domain"/>
    <property type="match status" value="1"/>
</dbReference>
<dbReference type="EMBL" id="LYVF01000179">
    <property type="protein sequence ID" value="OAT80328.1"/>
    <property type="molecule type" value="Genomic_DNA"/>
</dbReference>
<keyword evidence="7 15" id="KW-0547">Nucleotide-binding</keyword>
<evidence type="ECO:0000256" key="14">
    <source>
        <dbReference type="HAMAP-Rule" id="MF_00138"/>
    </source>
</evidence>
<dbReference type="SMART" id="SM01209">
    <property type="entry name" value="GARS_A"/>
    <property type="match status" value="1"/>
</dbReference>
<dbReference type="UniPathway" id="UPA00074">
    <property type="reaction ID" value="UER00125"/>
</dbReference>
<comment type="cofactor">
    <cofactor evidence="1">
        <name>Mn(2+)</name>
        <dbReference type="ChEBI" id="CHEBI:29035"/>
    </cofactor>
</comment>
<dbReference type="Gene3D" id="3.30.470.20">
    <property type="entry name" value="ATP-grasp fold, B domain"/>
    <property type="match status" value="1"/>
</dbReference>
<dbReference type="Gene3D" id="3.40.50.20">
    <property type="match status" value="1"/>
</dbReference>
<dbReference type="SUPFAM" id="SSF51246">
    <property type="entry name" value="Rudiment single hybrid motif"/>
    <property type="match status" value="1"/>
</dbReference>
<evidence type="ECO:0000256" key="3">
    <source>
        <dbReference type="ARBA" id="ARBA00005174"/>
    </source>
</evidence>
<dbReference type="GO" id="GO:0046872">
    <property type="term" value="F:metal ion binding"/>
    <property type="evidence" value="ECO:0007669"/>
    <property type="project" value="UniProtKB-KW"/>
</dbReference>
<dbReference type="PANTHER" id="PTHR43472:SF1">
    <property type="entry name" value="PHOSPHORIBOSYLAMINE--GLYCINE LIGASE, CHLOROPLASTIC"/>
    <property type="match status" value="1"/>
</dbReference>
<dbReference type="SMART" id="SM01210">
    <property type="entry name" value="GARS_C"/>
    <property type="match status" value="1"/>
</dbReference>
<dbReference type="InterPro" id="IPR000115">
    <property type="entry name" value="PRibGlycinamide_synth"/>
</dbReference>
<dbReference type="InterPro" id="IPR013815">
    <property type="entry name" value="ATP_grasp_subdomain_1"/>
</dbReference>
<dbReference type="GO" id="GO:0005524">
    <property type="term" value="F:ATP binding"/>
    <property type="evidence" value="ECO:0007669"/>
    <property type="project" value="UniProtKB-UniRule"/>
</dbReference>
<comment type="cofactor">
    <cofactor evidence="2">
        <name>Mg(2+)</name>
        <dbReference type="ChEBI" id="CHEBI:18420"/>
    </cofactor>
</comment>
<keyword evidence="9 15" id="KW-0067">ATP-binding</keyword>
<dbReference type="PROSITE" id="PS00184">
    <property type="entry name" value="GARS"/>
    <property type="match status" value="1"/>
</dbReference>
<dbReference type="InterPro" id="IPR011761">
    <property type="entry name" value="ATP-grasp"/>
</dbReference>
<dbReference type="InterPro" id="IPR020559">
    <property type="entry name" value="PRibGlycinamide_synth_CS"/>
</dbReference>
<dbReference type="AlphaFoldDB" id="A0A1B7LC49"/>
<dbReference type="SUPFAM" id="SSF52440">
    <property type="entry name" value="PreATP-grasp domain"/>
    <property type="match status" value="1"/>
</dbReference>
<reference evidence="17 18" key="1">
    <citation type="submission" date="2016-04" db="EMBL/GenBank/DDBJ databases">
        <authorList>
            <person name="Evans L.H."/>
            <person name="Alamgir A."/>
            <person name="Owens N."/>
            <person name="Weber N.D."/>
            <person name="Virtaneva K."/>
            <person name="Barbian K."/>
            <person name="Babar A."/>
            <person name="Rosenke K."/>
        </authorList>
    </citation>
    <scope>NUCLEOTIDE SEQUENCE [LARGE SCALE GENOMIC DNA]</scope>
    <source>
        <strain evidence="17 18">LMa1</strain>
    </source>
</reference>
<evidence type="ECO:0000256" key="12">
    <source>
        <dbReference type="ARBA" id="ARBA00042242"/>
    </source>
</evidence>
<evidence type="ECO:0000313" key="18">
    <source>
        <dbReference type="Proteomes" id="UP000078532"/>
    </source>
</evidence>
<dbReference type="FunFam" id="3.30.470.20:FF:000018">
    <property type="entry name" value="Trifunctional purine biosynthetic protein adenosine-3"/>
    <property type="match status" value="1"/>
</dbReference>
<evidence type="ECO:0000313" key="17">
    <source>
        <dbReference type="EMBL" id="OAT80328.1"/>
    </source>
</evidence>
<dbReference type="Proteomes" id="UP000078532">
    <property type="component" value="Unassembled WGS sequence"/>
</dbReference>
<dbReference type="GO" id="GO:0009113">
    <property type="term" value="P:purine nucleobase biosynthetic process"/>
    <property type="evidence" value="ECO:0007669"/>
    <property type="project" value="InterPro"/>
</dbReference>
<dbReference type="InterPro" id="IPR020561">
    <property type="entry name" value="PRibGlycinamid_synth_ATP-grasp"/>
</dbReference>
<dbReference type="GO" id="GO:0004637">
    <property type="term" value="F:phosphoribosylamine-glycine ligase activity"/>
    <property type="evidence" value="ECO:0007669"/>
    <property type="project" value="UniProtKB-UniRule"/>
</dbReference>
<name>A0A1B7LC49_9FIRM</name>
<evidence type="ECO:0000259" key="16">
    <source>
        <dbReference type="PROSITE" id="PS50975"/>
    </source>
</evidence>
<evidence type="ECO:0000256" key="8">
    <source>
        <dbReference type="ARBA" id="ARBA00022755"/>
    </source>
</evidence>
<comment type="similarity">
    <text evidence="11 14">Belongs to the GARS family.</text>
</comment>
<dbReference type="Gene3D" id="3.90.600.10">
    <property type="entry name" value="Phosphoribosylglycinamide synthetase, C-terminal domain"/>
    <property type="match status" value="1"/>
</dbReference>
<dbReference type="SUPFAM" id="SSF56059">
    <property type="entry name" value="Glutathione synthetase ATP-binding domain-like"/>
    <property type="match status" value="1"/>
</dbReference>
<protein>
    <recommendedName>
        <fullName evidence="4 14">Phosphoribosylamine--glycine ligase</fullName>
        <ecNumber evidence="4 14">6.3.4.13</ecNumber>
    </recommendedName>
    <alternativeName>
        <fullName evidence="14">GARS</fullName>
    </alternativeName>
    <alternativeName>
        <fullName evidence="12 14">Glycinamide ribonucleotide synthetase</fullName>
    </alternativeName>
    <alternativeName>
        <fullName evidence="13 14">Phosphoribosylglycinamide synthetase</fullName>
    </alternativeName>
</protein>
<comment type="pathway">
    <text evidence="3 14">Purine metabolism; IMP biosynthesis via de novo pathway; N(1)-(5-phospho-D-ribosyl)glycinamide from 5-phospho-alpha-D-ribose 1-diphosphate: step 2/2.</text>
</comment>
<dbReference type="InterPro" id="IPR037123">
    <property type="entry name" value="PRibGlycinamide_synth_C_sf"/>
</dbReference>
<dbReference type="Pfam" id="PF02844">
    <property type="entry name" value="GARS_N"/>
    <property type="match status" value="1"/>
</dbReference>
<dbReference type="OrthoDB" id="9807240at2"/>
<keyword evidence="18" id="KW-1185">Reference proteome</keyword>
<accession>A0A1B7LC49</accession>
<evidence type="ECO:0000256" key="13">
    <source>
        <dbReference type="ARBA" id="ARBA00042864"/>
    </source>
</evidence>
<gene>
    <name evidence="14" type="primary">purD</name>
    <name evidence="17" type="ORF">A6M21_13630</name>
</gene>
<dbReference type="InterPro" id="IPR011054">
    <property type="entry name" value="Rudment_hybrid_motif"/>
</dbReference>
<evidence type="ECO:0000256" key="11">
    <source>
        <dbReference type="ARBA" id="ARBA00038345"/>
    </source>
</evidence>
<dbReference type="Pfam" id="PF01071">
    <property type="entry name" value="GARS_A"/>
    <property type="match status" value="1"/>
</dbReference>
<evidence type="ECO:0000256" key="1">
    <source>
        <dbReference type="ARBA" id="ARBA00001936"/>
    </source>
</evidence>
<feature type="domain" description="ATP-grasp" evidence="16">
    <location>
        <begin position="107"/>
        <end position="313"/>
    </location>
</feature>
<keyword evidence="8 14" id="KW-0658">Purine biosynthesis</keyword>
<evidence type="ECO:0000256" key="5">
    <source>
        <dbReference type="ARBA" id="ARBA00022598"/>
    </source>
</evidence>
<dbReference type="FunFam" id="3.40.50.20:FF:000006">
    <property type="entry name" value="Phosphoribosylamine--glycine ligase, chloroplastic"/>
    <property type="match status" value="1"/>
</dbReference>
<evidence type="ECO:0000256" key="2">
    <source>
        <dbReference type="ARBA" id="ARBA00001946"/>
    </source>
</evidence>
<dbReference type="FunFam" id="3.30.1490.20:FF:000006">
    <property type="entry name" value="phosphoribosylamine--glycine ligase, chloroplastic-like"/>
    <property type="match status" value="1"/>
</dbReference>
<dbReference type="PROSITE" id="PS50975">
    <property type="entry name" value="ATP_GRASP"/>
    <property type="match status" value="1"/>
</dbReference>
<organism evidence="17 18">
    <name type="scientific">Desulfotomaculum copahuensis</name>
    <dbReference type="NCBI Taxonomy" id="1838280"/>
    <lineage>
        <taxon>Bacteria</taxon>
        <taxon>Bacillati</taxon>
        <taxon>Bacillota</taxon>
        <taxon>Clostridia</taxon>
        <taxon>Eubacteriales</taxon>
        <taxon>Desulfotomaculaceae</taxon>
        <taxon>Desulfotomaculum</taxon>
    </lineage>
</organism>
<evidence type="ECO:0000256" key="6">
    <source>
        <dbReference type="ARBA" id="ARBA00022723"/>
    </source>
</evidence>